<evidence type="ECO:0000259" key="2">
    <source>
        <dbReference type="Pfam" id="PF25484"/>
    </source>
</evidence>
<evidence type="ECO:0000313" key="4">
    <source>
        <dbReference type="Proteomes" id="UP001303473"/>
    </source>
</evidence>
<name>A0AAN6N228_9PEZI</name>
<protein>
    <recommendedName>
        <fullName evidence="2">DUF7907 domain-containing protein</fullName>
    </recommendedName>
</protein>
<sequence length="211" mass="22992">MKSTLKTGILAALTASTTVLAQNYNQTGPFLLQVKSANNETLDGQYLYACHAGAAIEGLCLNGKAVPNMLAAGTQFYWNYTTYQGNAAPTGPLVWNLPLSMDGSVTYASSPMSLQYYSFTNVAVPLFEPGYGSDAAQVGFDNDTIYMLEWFNDSTFVAGQYPTQTSQQIQNWHVCSTYVGTYYYAALTWVTYGAPRNPTCEPVTLQKVALP</sequence>
<dbReference type="Pfam" id="PF25484">
    <property type="entry name" value="DUF7907"/>
    <property type="match status" value="1"/>
</dbReference>
<gene>
    <name evidence="3" type="ORF">QBC46DRAFT_319305</name>
</gene>
<organism evidence="3 4">
    <name type="scientific">Diplogelasinospora grovesii</name>
    <dbReference type="NCBI Taxonomy" id="303347"/>
    <lineage>
        <taxon>Eukaryota</taxon>
        <taxon>Fungi</taxon>
        <taxon>Dikarya</taxon>
        <taxon>Ascomycota</taxon>
        <taxon>Pezizomycotina</taxon>
        <taxon>Sordariomycetes</taxon>
        <taxon>Sordariomycetidae</taxon>
        <taxon>Sordariales</taxon>
        <taxon>Diplogelasinosporaceae</taxon>
        <taxon>Diplogelasinospora</taxon>
    </lineage>
</organism>
<keyword evidence="4" id="KW-1185">Reference proteome</keyword>
<proteinExistence type="predicted"/>
<evidence type="ECO:0000313" key="3">
    <source>
        <dbReference type="EMBL" id="KAK3937644.1"/>
    </source>
</evidence>
<keyword evidence="1" id="KW-0732">Signal</keyword>
<reference evidence="4" key="1">
    <citation type="journal article" date="2023" name="Mol. Phylogenet. Evol.">
        <title>Genome-scale phylogeny and comparative genomics of the fungal order Sordariales.</title>
        <authorList>
            <person name="Hensen N."/>
            <person name="Bonometti L."/>
            <person name="Westerberg I."/>
            <person name="Brannstrom I.O."/>
            <person name="Guillou S."/>
            <person name="Cros-Aarteil S."/>
            <person name="Calhoun S."/>
            <person name="Haridas S."/>
            <person name="Kuo A."/>
            <person name="Mondo S."/>
            <person name="Pangilinan J."/>
            <person name="Riley R."/>
            <person name="LaButti K."/>
            <person name="Andreopoulos B."/>
            <person name="Lipzen A."/>
            <person name="Chen C."/>
            <person name="Yan M."/>
            <person name="Daum C."/>
            <person name="Ng V."/>
            <person name="Clum A."/>
            <person name="Steindorff A."/>
            <person name="Ohm R.A."/>
            <person name="Martin F."/>
            <person name="Silar P."/>
            <person name="Natvig D.O."/>
            <person name="Lalanne C."/>
            <person name="Gautier V."/>
            <person name="Ament-Velasquez S.L."/>
            <person name="Kruys A."/>
            <person name="Hutchinson M.I."/>
            <person name="Powell A.J."/>
            <person name="Barry K."/>
            <person name="Miller A.N."/>
            <person name="Grigoriev I.V."/>
            <person name="Debuchy R."/>
            <person name="Gladieux P."/>
            <person name="Hiltunen Thoren M."/>
            <person name="Johannesson H."/>
        </authorList>
    </citation>
    <scope>NUCLEOTIDE SEQUENCE [LARGE SCALE GENOMIC DNA]</scope>
    <source>
        <strain evidence="4">CBS 340.73</strain>
    </source>
</reference>
<feature type="signal peptide" evidence="1">
    <location>
        <begin position="1"/>
        <end position="21"/>
    </location>
</feature>
<accession>A0AAN6N228</accession>
<feature type="domain" description="DUF7907" evidence="2">
    <location>
        <begin position="29"/>
        <end position="208"/>
    </location>
</feature>
<evidence type="ECO:0000256" key="1">
    <source>
        <dbReference type="SAM" id="SignalP"/>
    </source>
</evidence>
<dbReference type="EMBL" id="MU853849">
    <property type="protein sequence ID" value="KAK3937644.1"/>
    <property type="molecule type" value="Genomic_DNA"/>
</dbReference>
<comment type="caution">
    <text evidence="3">The sequence shown here is derived from an EMBL/GenBank/DDBJ whole genome shotgun (WGS) entry which is preliminary data.</text>
</comment>
<dbReference type="InterPro" id="IPR057229">
    <property type="entry name" value="DUF7907"/>
</dbReference>
<feature type="chain" id="PRO_5042859940" description="DUF7907 domain-containing protein" evidence="1">
    <location>
        <begin position="22"/>
        <end position="211"/>
    </location>
</feature>
<dbReference type="Proteomes" id="UP001303473">
    <property type="component" value="Unassembled WGS sequence"/>
</dbReference>
<dbReference type="AlphaFoldDB" id="A0AAN6N228"/>